<evidence type="ECO:0000256" key="6">
    <source>
        <dbReference type="SAM" id="Phobius"/>
    </source>
</evidence>
<dbReference type="AlphaFoldDB" id="A0A8C9TSF7"/>
<dbReference type="GO" id="GO:0032981">
    <property type="term" value="P:mitochondrial respiratory chain complex I assembly"/>
    <property type="evidence" value="ECO:0007669"/>
    <property type="project" value="TreeGrafter"/>
</dbReference>
<organism evidence="7 8">
    <name type="scientific">Scleropages formosus</name>
    <name type="common">Asian bonytongue</name>
    <name type="synonym">Osteoglossum formosum</name>
    <dbReference type="NCBI Taxonomy" id="113540"/>
    <lineage>
        <taxon>Eukaryota</taxon>
        <taxon>Metazoa</taxon>
        <taxon>Chordata</taxon>
        <taxon>Craniata</taxon>
        <taxon>Vertebrata</taxon>
        <taxon>Euteleostomi</taxon>
        <taxon>Actinopterygii</taxon>
        <taxon>Neopterygii</taxon>
        <taxon>Teleostei</taxon>
        <taxon>Osteoglossocephala</taxon>
        <taxon>Osteoglossomorpha</taxon>
        <taxon>Osteoglossiformes</taxon>
        <taxon>Osteoglossidae</taxon>
        <taxon>Scleropages</taxon>
    </lineage>
</organism>
<name>A0A8C9TSF7_SCLFO</name>
<evidence type="ECO:0000313" key="8">
    <source>
        <dbReference type="Proteomes" id="UP000694397"/>
    </source>
</evidence>
<keyword evidence="8" id="KW-1185">Reference proteome</keyword>
<keyword evidence="3 6" id="KW-1133">Transmembrane helix</keyword>
<protein>
    <submittedName>
        <fullName evidence="7">Transmembrane protein 126A</fullName>
    </submittedName>
</protein>
<proteinExistence type="predicted"/>
<dbReference type="PANTHER" id="PTHR16296:SF2">
    <property type="entry name" value="TRANSMEMBRANE PROTEIN 126A"/>
    <property type="match status" value="1"/>
</dbReference>
<evidence type="ECO:0000313" key="7">
    <source>
        <dbReference type="Ensembl" id="ENSSFOP00015055321.1"/>
    </source>
</evidence>
<dbReference type="InterPro" id="IPR009801">
    <property type="entry name" value="TMEM126"/>
</dbReference>
<dbReference type="Ensembl" id="ENSSFOT00015040464.1">
    <property type="protein sequence ID" value="ENSSFOP00015055321.1"/>
    <property type="gene ID" value="ENSSFOG00015012109.2"/>
</dbReference>
<feature type="transmembrane region" description="Helical" evidence="6">
    <location>
        <begin position="97"/>
        <end position="117"/>
    </location>
</feature>
<comment type="subcellular location">
    <subcellularLocation>
        <location evidence="1">Mitochondrion membrane</location>
        <topology evidence="1">Multi-pass membrane protein</topology>
    </subcellularLocation>
</comment>
<feature type="transmembrane region" description="Helical" evidence="6">
    <location>
        <begin position="62"/>
        <end position="85"/>
    </location>
</feature>
<feature type="transmembrane region" description="Helical" evidence="6">
    <location>
        <begin position="26"/>
        <end position="42"/>
    </location>
</feature>
<feature type="transmembrane region" description="Helical" evidence="6">
    <location>
        <begin position="146"/>
        <end position="165"/>
    </location>
</feature>
<dbReference type="GeneTree" id="ENSGT00520000055616"/>
<sequence length="228" mass="25280">MDFLLGLQSSSCSWKKFERLPEKDKYVAICTLSAICIFWHPILRCVLFKCSTCIACYSRRKLFGYGPAYLGGNAAFAGLIANSLFRRVLNVTQGRVTSCLPMAVLPFLTTMALYNGAVSQPLLSGDLNCPTCTIVRGGLVGVVAGGMYPIFLALPVNAALAARYNTAPMPEKGNRMRFWFSVTQPIMRKMTFVMILQALFGVFLSSRHYDIYIKMLQLSATDSEDLHN</sequence>
<dbReference type="PANTHER" id="PTHR16296">
    <property type="entry name" value="UNCHARACTERIZED HYPOTHALAMUS PROTEIN HT007"/>
    <property type="match status" value="1"/>
</dbReference>
<evidence type="ECO:0000256" key="4">
    <source>
        <dbReference type="ARBA" id="ARBA00023128"/>
    </source>
</evidence>
<dbReference type="OrthoDB" id="6234762at2759"/>
<keyword evidence="2 6" id="KW-0812">Transmembrane</keyword>
<reference evidence="7" key="2">
    <citation type="submission" date="2025-08" db="UniProtKB">
        <authorList>
            <consortium name="Ensembl"/>
        </authorList>
    </citation>
    <scope>IDENTIFICATION</scope>
</reference>
<keyword evidence="5 6" id="KW-0472">Membrane</keyword>
<evidence type="ECO:0000256" key="2">
    <source>
        <dbReference type="ARBA" id="ARBA00022692"/>
    </source>
</evidence>
<dbReference type="GO" id="GO:0031966">
    <property type="term" value="C:mitochondrial membrane"/>
    <property type="evidence" value="ECO:0007669"/>
    <property type="project" value="UniProtKB-SubCell"/>
</dbReference>
<dbReference type="Proteomes" id="UP000694397">
    <property type="component" value="Chromosome 4"/>
</dbReference>
<reference evidence="7" key="3">
    <citation type="submission" date="2025-09" db="UniProtKB">
        <authorList>
            <consortium name="Ensembl"/>
        </authorList>
    </citation>
    <scope>IDENTIFICATION</scope>
</reference>
<evidence type="ECO:0000256" key="5">
    <source>
        <dbReference type="ARBA" id="ARBA00023136"/>
    </source>
</evidence>
<accession>A0A8C9TSF7</accession>
<gene>
    <name evidence="7" type="primary">TMEM126A</name>
    <name evidence="7" type="synonym">tmem126a</name>
</gene>
<dbReference type="Pfam" id="PF07114">
    <property type="entry name" value="TMEM126"/>
    <property type="match status" value="1"/>
</dbReference>
<evidence type="ECO:0000256" key="3">
    <source>
        <dbReference type="ARBA" id="ARBA00022989"/>
    </source>
</evidence>
<evidence type="ECO:0000256" key="1">
    <source>
        <dbReference type="ARBA" id="ARBA00004225"/>
    </source>
</evidence>
<reference evidence="7 8" key="1">
    <citation type="submission" date="2019-04" db="EMBL/GenBank/DDBJ databases">
        <authorList>
            <consortium name="Wellcome Sanger Institute Data Sharing"/>
        </authorList>
    </citation>
    <scope>NUCLEOTIDE SEQUENCE [LARGE SCALE GENOMIC DNA]</scope>
</reference>
<keyword evidence="4" id="KW-0496">Mitochondrion</keyword>
<feature type="transmembrane region" description="Helical" evidence="6">
    <location>
        <begin position="186"/>
        <end position="206"/>
    </location>
</feature>